<dbReference type="Proteomes" id="UP000596742">
    <property type="component" value="Unassembled WGS sequence"/>
</dbReference>
<gene>
    <name evidence="2" type="ORF">MGAL_10B014894</name>
</gene>
<dbReference type="AlphaFoldDB" id="A0A8B6H9J8"/>
<evidence type="ECO:0000313" key="2">
    <source>
        <dbReference type="EMBL" id="VDI75505.1"/>
    </source>
</evidence>
<evidence type="ECO:0000256" key="1">
    <source>
        <dbReference type="SAM" id="SignalP"/>
    </source>
</evidence>
<feature type="signal peptide" evidence="1">
    <location>
        <begin position="1"/>
        <end position="26"/>
    </location>
</feature>
<keyword evidence="3" id="KW-1185">Reference proteome</keyword>
<keyword evidence="1" id="KW-0732">Signal</keyword>
<reference evidence="2" key="1">
    <citation type="submission" date="2018-11" db="EMBL/GenBank/DDBJ databases">
        <authorList>
            <person name="Alioto T."/>
            <person name="Alioto T."/>
        </authorList>
    </citation>
    <scope>NUCLEOTIDE SEQUENCE</scope>
</reference>
<proteinExistence type="predicted"/>
<feature type="chain" id="PRO_5032642762" evidence="1">
    <location>
        <begin position="27"/>
        <end position="203"/>
    </location>
</feature>
<organism evidence="2 3">
    <name type="scientific">Mytilus galloprovincialis</name>
    <name type="common">Mediterranean mussel</name>
    <dbReference type="NCBI Taxonomy" id="29158"/>
    <lineage>
        <taxon>Eukaryota</taxon>
        <taxon>Metazoa</taxon>
        <taxon>Spiralia</taxon>
        <taxon>Lophotrochozoa</taxon>
        <taxon>Mollusca</taxon>
        <taxon>Bivalvia</taxon>
        <taxon>Autobranchia</taxon>
        <taxon>Pteriomorphia</taxon>
        <taxon>Mytilida</taxon>
        <taxon>Mytiloidea</taxon>
        <taxon>Mytilidae</taxon>
        <taxon>Mytilinae</taxon>
        <taxon>Mytilus</taxon>
    </lineage>
</organism>
<protein>
    <submittedName>
        <fullName evidence="2">Uncharacterized protein</fullName>
    </submittedName>
</protein>
<comment type="caution">
    <text evidence="2">The sequence shown here is derived from an EMBL/GenBank/DDBJ whole genome shotgun (WGS) entry which is preliminary data.</text>
</comment>
<accession>A0A8B6H9J8</accession>
<sequence>MVATGGKLRYSIILLILPFWTHKCNSHDFRCPKQPEWSFKARTKCGDELEYFCILDGISNNYTEFCKENPDITRDITWKKGQKCVLKGNLDGEVCSSNRYQPFKFRTHGNSYCAYKKSFCQEEGMLIYNNGSATLDTQCRCDHTKGFAFVSMTRQNCFCIPSQEDCTCYKKACENKTKLSSAYKCIFHDSQADSSACPSLDTR</sequence>
<evidence type="ECO:0000313" key="3">
    <source>
        <dbReference type="Proteomes" id="UP000596742"/>
    </source>
</evidence>
<dbReference type="EMBL" id="UYJE01009664">
    <property type="protein sequence ID" value="VDI75505.1"/>
    <property type="molecule type" value="Genomic_DNA"/>
</dbReference>
<name>A0A8B6H9J8_MYTGA</name>